<proteinExistence type="predicted"/>
<keyword evidence="2" id="KW-1133">Transmembrane helix</keyword>
<protein>
    <submittedName>
        <fullName evidence="4">Ppx/GppA family phosphatase</fullName>
    </submittedName>
</protein>
<evidence type="ECO:0000259" key="3">
    <source>
        <dbReference type="Pfam" id="PF02541"/>
    </source>
</evidence>
<accession>A0A7X3FPV3</accession>
<dbReference type="Proteomes" id="UP000438106">
    <property type="component" value="Unassembled WGS sequence"/>
</dbReference>
<dbReference type="InterPro" id="IPR043129">
    <property type="entry name" value="ATPase_NBD"/>
</dbReference>
<dbReference type="AlphaFoldDB" id="A0A7X3FPV3"/>
<dbReference type="PANTHER" id="PTHR30005">
    <property type="entry name" value="EXOPOLYPHOSPHATASE"/>
    <property type="match status" value="1"/>
</dbReference>
<dbReference type="GO" id="GO:0016462">
    <property type="term" value="F:pyrophosphatase activity"/>
    <property type="evidence" value="ECO:0007669"/>
    <property type="project" value="TreeGrafter"/>
</dbReference>
<evidence type="ECO:0000313" key="5">
    <source>
        <dbReference type="Proteomes" id="UP000438106"/>
    </source>
</evidence>
<dbReference type="Gene3D" id="3.30.420.40">
    <property type="match status" value="1"/>
</dbReference>
<dbReference type="SUPFAM" id="SSF53067">
    <property type="entry name" value="Actin-like ATPase domain"/>
    <property type="match status" value="2"/>
</dbReference>
<gene>
    <name evidence="4" type="ORF">GO014_01605</name>
</gene>
<name>A0A7X3FPV3_9HYPH</name>
<dbReference type="CDD" id="cd24054">
    <property type="entry name" value="ASKHA_NBD_AaPPX-GppA_MtPPX2-like"/>
    <property type="match status" value="1"/>
</dbReference>
<dbReference type="PANTHER" id="PTHR30005:SF0">
    <property type="entry name" value="RETROGRADE REGULATION PROTEIN 2"/>
    <property type="match status" value="1"/>
</dbReference>
<sequence length="474" mass="52010">MQAERRANNAVLGKNPCARPCAPQIGLMSSSIGAGAVGVGGMLCVALPPALLYRRFRQRNMMCPRARPVQPVQRPCTKEPKVTEPVRSALVSALVDEAGAGVSTGQSRRERAGAAPPVVPDQRTPNAPHPRRGRGPLYAALDLGTNNCRLLIARPHERGFRVLDGFTRIVRLGEGVSVTGRLSDAAMDRTLDALRQCRNKLRDHQPGRMRLIATEACRAAENGPAFLDRVRNEVGLELEIVDRRTEAELAVTGCADLIDGEAQGALMFDIGGGSSELAWLDFRGGRPRAQGRMSASIRSWQSLPVGVVSIAEKFGGVDVTPEVFEAMVEHVGSHLRQFRGREKLKQMIGTHPVHLIGTSGTVTTLAGLHLGLERYERQKVDGLWMRRDQVDETMRALLGMPFARRVAHPCIGKDRADLVLPGCAIFEAIRREWPTDRVRVADRGLREGILISLMDADRTQKRPNRYPRRQGNGQ</sequence>
<feature type="transmembrane region" description="Helical" evidence="2">
    <location>
        <begin position="32"/>
        <end position="52"/>
    </location>
</feature>
<evidence type="ECO:0000256" key="1">
    <source>
        <dbReference type="SAM" id="MobiDB-lite"/>
    </source>
</evidence>
<feature type="domain" description="Ppx/GppA phosphatase N-terminal" evidence="3">
    <location>
        <begin position="152"/>
        <end position="455"/>
    </location>
</feature>
<dbReference type="Gene3D" id="3.30.420.150">
    <property type="entry name" value="Exopolyphosphatase. Domain 2"/>
    <property type="match status" value="1"/>
</dbReference>
<reference evidence="4 5" key="1">
    <citation type="submission" date="2019-12" db="EMBL/GenBank/DDBJ databases">
        <title>Devosia maris sp. nov., isolated from the deep seawater.</title>
        <authorList>
            <person name="Liu Y."/>
        </authorList>
    </citation>
    <scope>NUCLEOTIDE SEQUENCE [LARGE SCALE GENOMIC DNA]</scope>
    <source>
        <strain evidence="4 5">L53-10-65</strain>
    </source>
</reference>
<evidence type="ECO:0000313" key="4">
    <source>
        <dbReference type="EMBL" id="MVS97725.1"/>
    </source>
</evidence>
<dbReference type="Pfam" id="PF02541">
    <property type="entry name" value="Ppx-GppA"/>
    <property type="match status" value="1"/>
</dbReference>
<dbReference type="InterPro" id="IPR050273">
    <property type="entry name" value="GppA/Ppx_hydrolase"/>
</dbReference>
<comment type="caution">
    <text evidence="4">The sequence shown here is derived from an EMBL/GenBank/DDBJ whole genome shotgun (WGS) entry which is preliminary data.</text>
</comment>
<keyword evidence="5" id="KW-1185">Reference proteome</keyword>
<dbReference type="EMBL" id="WQRF01000001">
    <property type="protein sequence ID" value="MVS97725.1"/>
    <property type="molecule type" value="Genomic_DNA"/>
</dbReference>
<evidence type="ECO:0000256" key="2">
    <source>
        <dbReference type="SAM" id="Phobius"/>
    </source>
</evidence>
<dbReference type="InterPro" id="IPR003695">
    <property type="entry name" value="Ppx_GppA_N"/>
</dbReference>
<keyword evidence="2" id="KW-0472">Membrane</keyword>
<keyword evidence="2" id="KW-0812">Transmembrane</keyword>
<organism evidence="4 5">
    <name type="scientific">Devosia marina</name>
    <dbReference type="NCBI Taxonomy" id="2683198"/>
    <lineage>
        <taxon>Bacteria</taxon>
        <taxon>Pseudomonadati</taxon>
        <taxon>Pseudomonadota</taxon>
        <taxon>Alphaproteobacteria</taxon>
        <taxon>Hyphomicrobiales</taxon>
        <taxon>Devosiaceae</taxon>
        <taxon>Devosia</taxon>
    </lineage>
</organism>
<feature type="region of interest" description="Disordered" evidence="1">
    <location>
        <begin position="100"/>
        <end position="133"/>
    </location>
</feature>